<gene>
    <name evidence="2" type="ORF">OXR69_004145</name>
</gene>
<dbReference type="EMBL" id="JAPQEX020000001">
    <property type="protein sequence ID" value="MDG1641082.1"/>
    <property type="molecule type" value="Genomic_DNA"/>
</dbReference>
<proteinExistence type="predicted"/>
<feature type="signal peptide" evidence="1">
    <location>
        <begin position="1"/>
        <end position="20"/>
    </location>
</feature>
<evidence type="ECO:0008006" key="4">
    <source>
        <dbReference type="Google" id="ProtNLM"/>
    </source>
</evidence>
<evidence type="ECO:0000313" key="3">
    <source>
        <dbReference type="Proteomes" id="UP001075001"/>
    </source>
</evidence>
<keyword evidence="1" id="KW-0732">Signal</keyword>
<accession>A0ABT6E6R1</accession>
<dbReference type="Proteomes" id="UP001075001">
    <property type="component" value="Unassembled WGS sequence"/>
</dbReference>
<sequence length="128" mass="14680">MISRLFTVIAFLPVAAFAGAQICHDEARQKYKEDFVGYTVVQKDLFDEATVEQVINRALQTTPQYTQTHDDSSMVAYSYVPDNFAKNYTVKFTYVFVKRPYINKDNCVLLSASVKSELDMSWLNKQAK</sequence>
<evidence type="ECO:0000313" key="2">
    <source>
        <dbReference type="EMBL" id="MDG1641082.1"/>
    </source>
</evidence>
<feature type="chain" id="PRO_5045997625" description="DUF3828 domain-containing protein" evidence="1">
    <location>
        <begin position="21"/>
        <end position="128"/>
    </location>
</feature>
<protein>
    <recommendedName>
        <fullName evidence="4">DUF3828 domain-containing protein</fullName>
    </recommendedName>
</protein>
<evidence type="ECO:0000256" key="1">
    <source>
        <dbReference type="SAM" id="SignalP"/>
    </source>
</evidence>
<comment type="caution">
    <text evidence="2">The sequence shown here is derived from an EMBL/GenBank/DDBJ whole genome shotgun (WGS) entry which is preliminary data.</text>
</comment>
<keyword evidence="3" id="KW-1185">Reference proteome</keyword>
<organism evidence="2 3">
    <name type="scientific">Klebsiella huaxiensis</name>
    <dbReference type="NCBI Taxonomy" id="2153354"/>
    <lineage>
        <taxon>Bacteria</taxon>
        <taxon>Pseudomonadati</taxon>
        <taxon>Pseudomonadota</taxon>
        <taxon>Gammaproteobacteria</taxon>
        <taxon>Enterobacterales</taxon>
        <taxon>Enterobacteriaceae</taxon>
        <taxon>Klebsiella/Raoultella group</taxon>
        <taxon>Klebsiella</taxon>
    </lineage>
</organism>
<reference evidence="2" key="1">
    <citation type="submission" date="2023-03" db="EMBL/GenBank/DDBJ databases">
        <title>identification of new KPC variant in Klebsiella huaxiensis from the Hospital Sewage Samples in China.</title>
        <authorList>
            <person name="Wu Y."/>
        </authorList>
    </citation>
    <scope>NUCLEOTIDE SEQUENCE</scope>
    <source>
        <strain evidence="2">ZR-9</strain>
    </source>
</reference>
<dbReference type="RefSeq" id="WP_049594242.1">
    <property type="nucleotide sequence ID" value="NZ_JAPQEX020000001.1"/>
</dbReference>
<name>A0ABT6E6R1_9ENTR</name>